<dbReference type="InterPro" id="IPR030378">
    <property type="entry name" value="G_CP_dom"/>
</dbReference>
<feature type="binding site" evidence="10">
    <location>
        <position position="249"/>
    </location>
    <ligand>
        <name>Zn(2+)</name>
        <dbReference type="ChEBI" id="CHEBI:29105"/>
    </ligand>
</feature>
<dbReference type="AlphaFoldDB" id="A0A429ZXM9"/>
<dbReference type="EC" id="3.6.1.-" evidence="10"/>
<keyword evidence="7 10" id="KW-0862">Zinc</keyword>
<dbReference type="OrthoDB" id="9809485at2"/>
<evidence type="ECO:0000256" key="9">
    <source>
        <dbReference type="ARBA" id="ARBA00023134"/>
    </source>
</evidence>
<dbReference type="Pfam" id="PF03193">
    <property type="entry name" value="RsgA_GTPase"/>
    <property type="match status" value="1"/>
</dbReference>
<keyword evidence="8 10" id="KW-0694">RNA-binding</keyword>
<dbReference type="GO" id="GO:0005525">
    <property type="term" value="F:GTP binding"/>
    <property type="evidence" value="ECO:0007669"/>
    <property type="project" value="UniProtKB-UniRule"/>
</dbReference>
<keyword evidence="2 10" id="KW-0690">Ribosome biogenesis</keyword>
<evidence type="ECO:0000256" key="8">
    <source>
        <dbReference type="ARBA" id="ARBA00022884"/>
    </source>
</evidence>
<keyword evidence="3 10" id="KW-0479">Metal-binding</keyword>
<dbReference type="InterPro" id="IPR027417">
    <property type="entry name" value="P-loop_NTPase"/>
</dbReference>
<dbReference type="GO" id="GO:0042274">
    <property type="term" value="P:ribosomal small subunit biogenesis"/>
    <property type="evidence" value="ECO:0007669"/>
    <property type="project" value="UniProtKB-UniRule"/>
</dbReference>
<feature type="binding site" evidence="10">
    <location>
        <position position="257"/>
    </location>
    <ligand>
        <name>Zn(2+)</name>
        <dbReference type="ChEBI" id="CHEBI:29105"/>
    </ligand>
</feature>
<dbReference type="HAMAP" id="MF_01820">
    <property type="entry name" value="GTPase_RsgA"/>
    <property type="match status" value="1"/>
</dbReference>
<feature type="domain" description="EngC GTPase" evidence="11">
    <location>
        <begin position="72"/>
        <end position="218"/>
    </location>
</feature>
<dbReference type="GO" id="GO:0046872">
    <property type="term" value="F:metal ion binding"/>
    <property type="evidence" value="ECO:0007669"/>
    <property type="project" value="UniProtKB-KW"/>
</dbReference>
<keyword evidence="1 10" id="KW-0963">Cytoplasm</keyword>
<feature type="binding site" evidence="10">
    <location>
        <begin position="163"/>
        <end position="171"/>
    </location>
    <ligand>
        <name>GTP</name>
        <dbReference type="ChEBI" id="CHEBI:37565"/>
    </ligand>
</feature>
<dbReference type="Gene3D" id="3.40.50.300">
    <property type="entry name" value="P-loop containing nucleotide triphosphate hydrolases"/>
    <property type="match status" value="1"/>
</dbReference>
<evidence type="ECO:0000256" key="5">
    <source>
        <dbReference type="ARBA" id="ARBA00022741"/>
    </source>
</evidence>
<comment type="subcellular location">
    <subcellularLocation>
        <location evidence="10">Cytoplasm</location>
    </subcellularLocation>
</comment>
<organism evidence="13 14">
    <name type="scientific">Vagococcus vulneris</name>
    <dbReference type="NCBI Taxonomy" id="1977869"/>
    <lineage>
        <taxon>Bacteria</taxon>
        <taxon>Bacillati</taxon>
        <taxon>Bacillota</taxon>
        <taxon>Bacilli</taxon>
        <taxon>Lactobacillales</taxon>
        <taxon>Enterococcaceae</taxon>
        <taxon>Vagococcus</taxon>
    </lineage>
</organism>
<keyword evidence="6 10" id="KW-0378">Hydrolase</keyword>
<reference evidence="13 14" key="1">
    <citation type="submission" date="2017-05" db="EMBL/GenBank/DDBJ databases">
        <title>Vagococcus spp. assemblies.</title>
        <authorList>
            <person name="Gulvik C.A."/>
        </authorList>
    </citation>
    <scope>NUCLEOTIDE SEQUENCE [LARGE SCALE GENOMIC DNA]</scope>
    <source>
        <strain evidence="13 14">SS1995</strain>
    </source>
</reference>
<evidence type="ECO:0000256" key="6">
    <source>
        <dbReference type="ARBA" id="ARBA00022801"/>
    </source>
</evidence>
<gene>
    <name evidence="10" type="primary">rsgA</name>
    <name evidence="13" type="ORF">CBF37_07260</name>
</gene>
<proteinExistence type="inferred from homology"/>
<dbReference type="Proteomes" id="UP000287857">
    <property type="component" value="Unassembled WGS sequence"/>
</dbReference>
<dbReference type="Gene3D" id="2.40.50.140">
    <property type="entry name" value="Nucleic acid-binding proteins"/>
    <property type="match status" value="1"/>
</dbReference>
<evidence type="ECO:0000256" key="10">
    <source>
        <dbReference type="HAMAP-Rule" id="MF_01820"/>
    </source>
</evidence>
<dbReference type="CDD" id="cd04466">
    <property type="entry name" value="S1_YloQ_GTPase"/>
    <property type="match status" value="1"/>
</dbReference>
<dbReference type="InterPro" id="IPR012340">
    <property type="entry name" value="NA-bd_OB-fold"/>
</dbReference>
<dbReference type="GO" id="GO:0005737">
    <property type="term" value="C:cytoplasm"/>
    <property type="evidence" value="ECO:0007669"/>
    <property type="project" value="UniProtKB-SubCell"/>
</dbReference>
<dbReference type="CDD" id="cd01854">
    <property type="entry name" value="YjeQ_EngC"/>
    <property type="match status" value="1"/>
</dbReference>
<evidence type="ECO:0000313" key="13">
    <source>
        <dbReference type="EMBL" id="RST98565.1"/>
    </source>
</evidence>
<protein>
    <recommendedName>
        <fullName evidence="10">Small ribosomal subunit biogenesis GTPase RsgA</fullName>
        <ecNumber evidence="10">3.6.1.-</ecNumber>
    </recommendedName>
</protein>
<comment type="similarity">
    <text evidence="10">Belongs to the TRAFAC class YlqF/YawG GTPase family. RsgA subfamily.</text>
</comment>
<evidence type="ECO:0000256" key="2">
    <source>
        <dbReference type="ARBA" id="ARBA00022517"/>
    </source>
</evidence>
<name>A0A429ZXM9_9ENTE</name>
<keyword evidence="5 10" id="KW-0547">Nucleotide-binding</keyword>
<dbReference type="PROSITE" id="PS50936">
    <property type="entry name" value="ENGC_GTPASE"/>
    <property type="match status" value="1"/>
</dbReference>
<feature type="domain" description="CP-type G" evidence="12">
    <location>
        <begin position="63"/>
        <end position="220"/>
    </location>
</feature>
<comment type="subunit">
    <text evidence="10">Monomer. Associates with 30S ribosomal subunit, binds 16S rRNA.</text>
</comment>
<feature type="binding site" evidence="10">
    <location>
        <position position="244"/>
    </location>
    <ligand>
        <name>Zn(2+)</name>
        <dbReference type="ChEBI" id="CHEBI:29105"/>
    </ligand>
</feature>
<dbReference type="Pfam" id="PF16745">
    <property type="entry name" value="RsgA_N"/>
    <property type="match status" value="1"/>
</dbReference>
<dbReference type="GO" id="GO:0019843">
    <property type="term" value="F:rRNA binding"/>
    <property type="evidence" value="ECO:0007669"/>
    <property type="project" value="UniProtKB-KW"/>
</dbReference>
<comment type="function">
    <text evidence="10">One of several proteins that assist in the late maturation steps of the functional core of the 30S ribosomal subunit. Helps release RbfA from mature subunits. May play a role in the assembly of ribosomal proteins into the subunit. Circularly permuted GTPase that catalyzes slow GTP hydrolysis, GTPase activity is stimulated by the 30S ribosomal subunit.</text>
</comment>
<dbReference type="InterPro" id="IPR010914">
    <property type="entry name" value="RsgA_GTPase_dom"/>
</dbReference>
<dbReference type="Gene3D" id="1.10.40.50">
    <property type="entry name" value="Probable gtpase engc, domain 3"/>
    <property type="match status" value="1"/>
</dbReference>
<feature type="binding site" evidence="10">
    <location>
        <begin position="112"/>
        <end position="115"/>
    </location>
    <ligand>
        <name>GTP</name>
        <dbReference type="ChEBI" id="CHEBI:37565"/>
    </ligand>
</feature>
<evidence type="ECO:0000259" key="12">
    <source>
        <dbReference type="PROSITE" id="PS51721"/>
    </source>
</evidence>
<accession>A0A429ZXM9</accession>
<dbReference type="PANTHER" id="PTHR32120">
    <property type="entry name" value="SMALL RIBOSOMAL SUBUNIT BIOGENESIS GTPASE RSGA"/>
    <property type="match status" value="1"/>
</dbReference>
<evidence type="ECO:0000256" key="7">
    <source>
        <dbReference type="ARBA" id="ARBA00022833"/>
    </source>
</evidence>
<dbReference type="NCBIfam" id="TIGR00157">
    <property type="entry name" value="ribosome small subunit-dependent GTPase A"/>
    <property type="match status" value="1"/>
</dbReference>
<dbReference type="PANTHER" id="PTHR32120:SF11">
    <property type="entry name" value="SMALL RIBOSOMAL SUBUNIT BIOGENESIS GTPASE RSGA 1, MITOCHONDRIAL-RELATED"/>
    <property type="match status" value="1"/>
</dbReference>
<dbReference type="SUPFAM" id="SSF52540">
    <property type="entry name" value="P-loop containing nucleoside triphosphate hydrolases"/>
    <property type="match status" value="1"/>
</dbReference>
<dbReference type="RefSeq" id="WP_125984098.1">
    <property type="nucleotide sequence ID" value="NZ_NGJS01000009.1"/>
</dbReference>
<evidence type="ECO:0000313" key="14">
    <source>
        <dbReference type="Proteomes" id="UP000287857"/>
    </source>
</evidence>
<keyword evidence="9 10" id="KW-0342">GTP-binding</keyword>
<dbReference type="GO" id="GO:0003924">
    <property type="term" value="F:GTPase activity"/>
    <property type="evidence" value="ECO:0007669"/>
    <property type="project" value="UniProtKB-UniRule"/>
</dbReference>
<comment type="cofactor">
    <cofactor evidence="10">
        <name>Zn(2+)</name>
        <dbReference type="ChEBI" id="CHEBI:29105"/>
    </cofactor>
    <text evidence="10">Binds 1 zinc ion per subunit.</text>
</comment>
<dbReference type="PROSITE" id="PS51721">
    <property type="entry name" value="G_CP"/>
    <property type="match status" value="1"/>
</dbReference>
<comment type="caution">
    <text evidence="13">The sequence shown here is derived from an EMBL/GenBank/DDBJ whole genome shotgun (WGS) entry which is preliminary data.</text>
</comment>
<evidence type="ECO:0000256" key="1">
    <source>
        <dbReference type="ARBA" id="ARBA00022490"/>
    </source>
</evidence>
<feature type="binding site" evidence="10">
    <location>
        <position position="251"/>
    </location>
    <ligand>
        <name>Zn(2+)</name>
        <dbReference type="ChEBI" id="CHEBI:29105"/>
    </ligand>
</feature>
<dbReference type="InterPro" id="IPR031944">
    <property type="entry name" value="RsgA_N"/>
</dbReference>
<evidence type="ECO:0000256" key="4">
    <source>
        <dbReference type="ARBA" id="ARBA00022730"/>
    </source>
</evidence>
<evidence type="ECO:0000256" key="3">
    <source>
        <dbReference type="ARBA" id="ARBA00022723"/>
    </source>
</evidence>
<keyword evidence="14" id="KW-1185">Reference proteome</keyword>
<evidence type="ECO:0000259" key="11">
    <source>
        <dbReference type="PROSITE" id="PS50936"/>
    </source>
</evidence>
<keyword evidence="4 10" id="KW-0699">rRNA-binding</keyword>
<dbReference type="EMBL" id="NGJS01000009">
    <property type="protein sequence ID" value="RST98565.1"/>
    <property type="molecule type" value="Genomic_DNA"/>
</dbReference>
<dbReference type="InterPro" id="IPR004881">
    <property type="entry name" value="Ribosome_biogen_GTPase_RsgA"/>
</dbReference>
<dbReference type="SUPFAM" id="SSF50249">
    <property type="entry name" value="Nucleic acid-binding proteins"/>
    <property type="match status" value="1"/>
</dbReference>
<sequence length="294" mass="33092">MQRGQIIKALSGFYYVENDGKVYQTRGRGNFRNRKITPLVGDFADFESSNSTDGYLMDILPRENELIRPQVANVDQGVIVTSCIEPNFSFNLLDRFLVMLEEKHIAPVIYITKLDIASDNILQSMSAVQTYYESVGYPVLLSDSHDLSDLEPFFKDRLTVFMGQSGAGKSTLLNKLLPDLNLAVGDISTALGRGKHTTRHVELINVAGGLVADTPGFSSIEFLEMPLSELSKCFPEFVAASENCKFRECQHRKEPKCGVKEEVAAGDILQSRYDNYLQFYEEISNRKPMYNKNK</sequence>